<proteinExistence type="predicted"/>
<name>A0A444S879_VERDA</name>
<evidence type="ECO:0000256" key="1">
    <source>
        <dbReference type="SAM" id="MobiDB-lite"/>
    </source>
</evidence>
<organism evidence="2 3">
    <name type="scientific">Verticillium dahliae</name>
    <name type="common">Verticillium wilt</name>
    <dbReference type="NCBI Taxonomy" id="27337"/>
    <lineage>
        <taxon>Eukaryota</taxon>
        <taxon>Fungi</taxon>
        <taxon>Dikarya</taxon>
        <taxon>Ascomycota</taxon>
        <taxon>Pezizomycotina</taxon>
        <taxon>Sordariomycetes</taxon>
        <taxon>Hypocreomycetidae</taxon>
        <taxon>Glomerellales</taxon>
        <taxon>Plectosphaerellaceae</taxon>
        <taxon>Verticillium</taxon>
    </lineage>
</organism>
<gene>
    <name evidence="2" type="ORF">VDGE_20288</name>
</gene>
<feature type="region of interest" description="Disordered" evidence="1">
    <location>
        <begin position="69"/>
        <end position="110"/>
    </location>
</feature>
<comment type="caution">
    <text evidence="2">The sequence shown here is derived from an EMBL/GenBank/DDBJ whole genome shotgun (WGS) entry which is preliminary data.</text>
</comment>
<evidence type="ECO:0000313" key="2">
    <source>
        <dbReference type="EMBL" id="RXG49607.1"/>
    </source>
</evidence>
<reference evidence="2 3" key="1">
    <citation type="submission" date="2018-12" db="EMBL/GenBank/DDBJ databases">
        <title>Genome of Verticillium dahliae isolate Getta Getta.</title>
        <authorList>
            <person name="Gardiner D.M."/>
        </authorList>
    </citation>
    <scope>NUCLEOTIDE SEQUENCE [LARGE SCALE GENOMIC DNA]</scope>
    <source>
        <strain evidence="2 3">Getta Getta</strain>
    </source>
</reference>
<dbReference type="Proteomes" id="UP000288725">
    <property type="component" value="Unassembled WGS sequence"/>
</dbReference>
<dbReference type="AlphaFoldDB" id="A0A444S879"/>
<feature type="compositionally biased region" description="Basic and acidic residues" evidence="1">
    <location>
        <begin position="69"/>
        <end position="91"/>
    </location>
</feature>
<protein>
    <submittedName>
        <fullName evidence="2">Uncharacterized protein</fullName>
    </submittedName>
</protein>
<accession>A0A444S879</accession>
<sequence>MVEITAQFKRARGFSPKVLLVTPTRAEAFDEQEFLRFQAKLVTNAIFGRDKMVVFSGQPMKKDWDMLRGESRKSQKEELMRMASDNAHRVDTQLTSTDLHAPGSEKKPRR</sequence>
<evidence type="ECO:0000313" key="3">
    <source>
        <dbReference type="Proteomes" id="UP000288725"/>
    </source>
</evidence>
<dbReference type="EMBL" id="RSDZ01000013">
    <property type="protein sequence ID" value="RXG49607.1"/>
    <property type="molecule type" value="Genomic_DNA"/>
</dbReference>